<accession>A0ABD3DYZ9</accession>
<evidence type="ECO:0000256" key="16">
    <source>
        <dbReference type="ARBA" id="ARBA00023136"/>
    </source>
</evidence>
<evidence type="ECO:0000256" key="7">
    <source>
        <dbReference type="ARBA" id="ARBA00022614"/>
    </source>
</evidence>
<keyword evidence="7" id="KW-0433">Leucine-rich repeat</keyword>
<evidence type="ECO:0000256" key="17">
    <source>
        <dbReference type="ARBA" id="ARBA00023180"/>
    </source>
</evidence>
<evidence type="ECO:0000256" key="9">
    <source>
        <dbReference type="ARBA" id="ARBA00022692"/>
    </source>
</evidence>
<dbReference type="Gene3D" id="3.80.10.10">
    <property type="entry name" value="Ribonuclease Inhibitor"/>
    <property type="match status" value="3"/>
</dbReference>
<keyword evidence="11" id="KW-0677">Repeat</keyword>
<dbReference type="Pfam" id="PF23598">
    <property type="entry name" value="LRR_14"/>
    <property type="match status" value="1"/>
</dbReference>
<dbReference type="GO" id="GO:0004674">
    <property type="term" value="F:protein serine/threonine kinase activity"/>
    <property type="evidence" value="ECO:0007669"/>
    <property type="project" value="UniProtKB-KW"/>
</dbReference>
<dbReference type="InterPro" id="IPR008271">
    <property type="entry name" value="Ser/Thr_kinase_AS"/>
</dbReference>
<dbReference type="FunFam" id="3.80.10.10:FF:000215">
    <property type="entry name" value="Receptor-like protein kinase HSL1"/>
    <property type="match status" value="1"/>
</dbReference>
<dbReference type="GO" id="GO:0005524">
    <property type="term" value="F:ATP binding"/>
    <property type="evidence" value="ECO:0007669"/>
    <property type="project" value="UniProtKB-UniRule"/>
</dbReference>
<dbReference type="SUPFAM" id="SSF52058">
    <property type="entry name" value="L domain-like"/>
    <property type="match status" value="1"/>
</dbReference>
<dbReference type="SMART" id="SM00220">
    <property type="entry name" value="S_TKc"/>
    <property type="match status" value="1"/>
</dbReference>
<dbReference type="GO" id="GO:0009791">
    <property type="term" value="P:post-embryonic development"/>
    <property type="evidence" value="ECO:0007669"/>
    <property type="project" value="UniProtKB-ARBA"/>
</dbReference>
<proteinExistence type="inferred from homology"/>
<evidence type="ECO:0000256" key="14">
    <source>
        <dbReference type="ARBA" id="ARBA00022840"/>
    </source>
</evidence>
<dbReference type="InterPro" id="IPR055414">
    <property type="entry name" value="LRR_R13L4/SHOC2-like"/>
</dbReference>
<keyword evidence="16 21" id="KW-0472">Membrane</keyword>
<dbReference type="InterPro" id="IPR011009">
    <property type="entry name" value="Kinase-like_dom_sf"/>
</dbReference>
<evidence type="ECO:0000256" key="3">
    <source>
        <dbReference type="ARBA" id="ARBA00012513"/>
    </source>
</evidence>
<dbReference type="GO" id="GO:0006952">
    <property type="term" value="P:defense response"/>
    <property type="evidence" value="ECO:0007669"/>
    <property type="project" value="UniProtKB-ARBA"/>
</dbReference>
<evidence type="ECO:0000256" key="2">
    <source>
        <dbReference type="ARBA" id="ARBA00008684"/>
    </source>
</evidence>
<evidence type="ECO:0000256" key="4">
    <source>
        <dbReference type="ARBA" id="ARBA00022475"/>
    </source>
</evidence>
<evidence type="ECO:0000256" key="10">
    <source>
        <dbReference type="ARBA" id="ARBA00022729"/>
    </source>
</evidence>
<evidence type="ECO:0000256" key="18">
    <source>
        <dbReference type="ARBA" id="ARBA00047899"/>
    </source>
</evidence>
<evidence type="ECO:0000256" key="20">
    <source>
        <dbReference type="PROSITE-ProRule" id="PRU10141"/>
    </source>
</evidence>
<dbReference type="Pfam" id="PF00560">
    <property type="entry name" value="LRR_1"/>
    <property type="match status" value="9"/>
</dbReference>
<comment type="similarity">
    <text evidence="2">Belongs to the protein kinase superfamily. Ser/Thr protein kinase family.</text>
</comment>
<protein>
    <recommendedName>
        <fullName evidence="3">non-specific serine/threonine protein kinase</fullName>
        <ecNumber evidence="3">2.7.11.1</ecNumber>
    </recommendedName>
</protein>
<dbReference type="Pfam" id="PF00069">
    <property type="entry name" value="Pkinase"/>
    <property type="match status" value="1"/>
</dbReference>
<keyword evidence="5" id="KW-0723">Serine/threonine-protein kinase</keyword>
<name>A0ABD3DYZ9_9LAMI</name>
<keyword evidence="8" id="KW-0808">Transferase</keyword>
<evidence type="ECO:0000256" key="15">
    <source>
        <dbReference type="ARBA" id="ARBA00022989"/>
    </source>
</evidence>
<dbReference type="Gene3D" id="1.10.510.10">
    <property type="entry name" value="Transferase(Phosphotransferase) domain 1"/>
    <property type="match status" value="1"/>
</dbReference>
<dbReference type="InterPro" id="IPR001611">
    <property type="entry name" value="Leu-rich_rpt"/>
</dbReference>
<comment type="caution">
    <text evidence="23">The sequence shown here is derived from an EMBL/GenBank/DDBJ whole genome shotgun (WGS) entry which is preliminary data.</text>
</comment>
<dbReference type="EMBL" id="JAVIJP010000009">
    <property type="protein sequence ID" value="KAL3647129.1"/>
    <property type="molecule type" value="Genomic_DNA"/>
</dbReference>
<evidence type="ECO:0000313" key="23">
    <source>
        <dbReference type="EMBL" id="KAL3647129.1"/>
    </source>
</evidence>
<keyword evidence="15 21" id="KW-1133">Transmembrane helix</keyword>
<dbReference type="EC" id="2.7.11.1" evidence="3"/>
<evidence type="ECO:0000256" key="12">
    <source>
        <dbReference type="ARBA" id="ARBA00022741"/>
    </source>
</evidence>
<dbReference type="SUPFAM" id="SSF52047">
    <property type="entry name" value="RNI-like"/>
    <property type="match status" value="1"/>
</dbReference>
<dbReference type="FunFam" id="3.80.10.10:FF:000077">
    <property type="entry name" value="LRR receptor-like serine/threonine-protein kinase ERL1"/>
    <property type="match status" value="1"/>
</dbReference>
<evidence type="ECO:0000256" key="21">
    <source>
        <dbReference type="SAM" id="Phobius"/>
    </source>
</evidence>
<keyword evidence="17" id="KW-0325">Glycoprotein</keyword>
<dbReference type="InterPro" id="IPR000719">
    <property type="entry name" value="Prot_kinase_dom"/>
</dbReference>
<dbReference type="Gene3D" id="3.30.200.20">
    <property type="entry name" value="Phosphorylase Kinase, domain 1"/>
    <property type="match status" value="1"/>
</dbReference>
<keyword evidence="12 20" id="KW-0547">Nucleotide-binding</keyword>
<evidence type="ECO:0000256" key="5">
    <source>
        <dbReference type="ARBA" id="ARBA00022527"/>
    </source>
</evidence>
<dbReference type="PROSITE" id="PS50011">
    <property type="entry name" value="PROTEIN_KINASE_DOM"/>
    <property type="match status" value="1"/>
</dbReference>
<dbReference type="InterPro" id="IPR003591">
    <property type="entry name" value="Leu-rich_rpt_typical-subtyp"/>
</dbReference>
<dbReference type="GO" id="GO:0005886">
    <property type="term" value="C:plasma membrane"/>
    <property type="evidence" value="ECO:0007669"/>
    <property type="project" value="UniProtKB-SubCell"/>
</dbReference>
<evidence type="ECO:0000256" key="6">
    <source>
        <dbReference type="ARBA" id="ARBA00022553"/>
    </source>
</evidence>
<dbReference type="FunFam" id="3.80.10.10:FF:000453">
    <property type="entry name" value="Leucine-rich receptor-like protein kinase family protein"/>
    <property type="match status" value="1"/>
</dbReference>
<dbReference type="FunFam" id="1.10.510.10:FF:000417">
    <property type="entry name" value="Leucine-rich repeat receptor-like protein kinase"/>
    <property type="match status" value="1"/>
</dbReference>
<keyword evidence="13 23" id="KW-0418">Kinase</keyword>
<comment type="subcellular location">
    <subcellularLocation>
        <location evidence="1">Cell membrane</location>
        <topology evidence="1">Single-pass type I membrane protein</topology>
    </subcellularLocation>
</comment>
<dbReference type="PANTHER" id="PTHR48056:SF84">
    <property type="entry name" value="PROTEIN KINASE DOMAIN-CONTAINING PROTEIN"/>
    <property type="match status" value="1"/>
</dbReference>
<dbReference type="GO" id="GO:0051707">
    <property type="term" value="P:response to other organism"/>
    <property type="evidence" value="ECO:0007669"/>
    <property type="project" value="UniProtKB-ARBA"/>
</dbReference>
<keyword evidence="4" id="KW-1003">Cell membrane</keyword>
<keyword evidence="14 20" id="KW-0067">ATP-binding</keyword>
<evidence type="ECO:0000256" key="11">
    <source>
        <dbReference type="ARBA" id="ARBA00022737"/>
    </source>
</evidence>
<keyword evidence="9 21" id="KW-0812">Transmembrane</keyword>
<evidence type="ECO:0000256" key="13">
    <source>
        <dbReference type="ARBA" id="ARBA00022777"/>
    </source>
</evidence>
<evidence type="ECO:0000256" key="19">
    <source>
        <dbReference type="ARBA" id="ARBA00048679"/>
    </source>
</evidence>
<organism evidence="23 24">
    <name type="scientific">Castilleja foliolosa</name>
    <dbReference type="NCBI Taxonomy" id="1961234"/>
    <lineage>
        <taxon>Eukaryota</taxon>
        <taxon>Viridiplantae</taxon>
        <taxon>Streptophyta</taxon>
        <taxon>Embryophyta</taxon>
        <taxon>Tracheophyta</taxon>
        <taxon>Spermatophyta</taxon>
        <taxon>Magnoliopsida</taxon>
        <taxon>eudicotyledons</taxon>
        <taxon>Gunneridae</taxon>
        <taxon>Pentapetalae</taxon>
        <taxon>asterids</taxon>
        <taxon>lamiids</taxon>
        <taxon>Lamiales</taxon>
        <taxon>Orobanchaceae</taxon>
        <taxon>Pedicularideae</taxon>
        <taxon>Castillejinae</taxon>
        <taxon>Castilleja</taxon>
    </lineage>
</organism>
<keyword evidence="24" id="KW-1185">Reference proteome</keyword>
<feature type="domain" description="Protein kinase" evidence="22">
    <location>
        <begin position="701"/>
        <end position="1000"/>
    </location>
</feature>
<dbReference type="AlphaFoldDB" id="A0ABD3DYZ9"/>
<dbReference type="InterPro" id="IPR017441">
    <property type="entry name" value="Protein_kinase_ATP_BS"/>
</dbReference>
<dbReference type="PROSITE" id="PS00108">
    <property type="entry name" value="PROTEIN_KINASE_ST"/>
    <property type="match status" value="1"/>
</dbReference>
<dbReference type="PANTHER" id="PTHR48056">
    <property type="entry name" value="LRR RECEPTOR-LIKE SERINE/THREONINE-PROTEIN KINASE-RELATED"/>
    <property type="match status" value="1"/>
</dbReference>
<dbReference type="InterPro" id="IPR050647">
    <property type="entry name" value="Plant_LRR-RLKs"/>
</dbReference>
<feature type="binding site" evidence="20">
    <location>
        <position position="730"/>
    </location>
    <ligand>
        <name>ATP</name>
        <dbReference type="ChEBI" id="CHEBI:30616"/>
    </ligand>
</feature>
<feature type="transmembrane region" description="Helical" evidence="21">
    <location>
        <begin position="644"/>
        <end position="665"/>
    </location>
</feature>
<keyword evidence="10" id="KW-0732">Signal</keyword>
<gene>
    <name evidence="23" type="primary">HSL1_1</name>
    <name evidence="23" type="ORF">CASFOL_008097</name>
</gene>
<dbReference type="SUPFAM" id="SSF56112">
    <property type="entry name" value="Protein kinase-like (PK-like)"/>
    <property type="match status" value="1"/>
</dbReference>
<evidence type="ECO:0000259" key="22">
    <source>
        <dbReference type="PROSITE" id="PS50011"/>
    </source>
</evidence>
<dbReference type="Pfam" id="PF08263">
    <property type="entry name" value="LRRNT_2"/>
    <property type="match status" value="1"/>
</dbReference>
<dbReference type="Proteomes" id="UP001632038">
    <property type="component" value="Unassembled WGS sequence"/>
</dbReference>
<evidence type="ECO:0000256" key="1">
    <source>
        <dbReference type="ARBA" id="ARBA00004251"/>
    </source>
</evidence>
<evidence type="ECO:0000256" key="8">
    <source>
        <dbReference type="ARBA" id="ARBA00022679"/>
    </source>
</evidence>
<comment type="catalytic activity">
    <reaction evidence="18">
        <text>L-threonyl-[protein] + ATP = O-phospho-L-threonyl-[protein] + ADP + H(+)</text>
        <dbReference type="Rhea" id="RHEA:46608"/>
        <dbReference type="Rhea" id="RHEA-COMP:11060"/>
        <dbReference type="Rhea" id="RHEA-COMP:11605"/>
        <dbReference type="ChEBI" id="CHEBI:15378"/>
        <dbReference type="ChEBI" id="CHEBI:30013"/>
        <dbReference type="ChEBI" id="CHEBI:30616"/>
        <dbReference type="ChEBI" id="CHEBI:61977"/>
        <dbReference type="ChEBI" id="CHEBI:456216"/>
        <dbReference type="EC" id="2.7.11.1"/>
    </reaction>
</comment>
<evidence type="ECO:0000313" key="24">
    <source>
        <dbReference type="Proteomes" id="UP001632038"/>
    </source>
</evidence>
<reference evidence="24" key="1">
    <citation type="journal article" date="2024" name="IScience">
        <title>Strigolactones Initiate the Formation of Haustorium-like Structures in Castilleja.</title>
        <authorList>
            <person name="Buerger M."/>
            <person name="Peterson D."/>
            <person name="Chory J."/>
        </authorList>
    </citation>
    <scope>NUCLEOTIDE SEQUENCE [LARGE SCALE GENOMIC DNA]</scope>
</reference>
<keyword evidence="6" id="KW-0597">Phosphoprotein</keyword>
<dbReference type="InterPro" id="IPR013210">
    <property type="entry name" value="LRR_N_plant-typ"/>
</dbReference>
<dbReference type="SMART" id="SM00369">
    <property type="entry name" value="LRR_TYP"/>
    <property type="match status" value="7"/>
</dbReference>
<sequence>MEKPLHSPLETAMQLKVISASPPLLILCALTALILSCCSLALSQDGLILQEMRRSLDDPAGSLSGWSRRDPNPCNWTGVTCNRRGAVASVVLSDASLFGPFPVVLCRLPSLAKLSLSYNYINDSLPPSISACRRLVRLDLSQNLLVGNIPDSLSELVFLRYLDLDANNFSGDIPSSFGHFRRLQTLIISNNLLNGTIPAALGNITTLKQLVLAYNPFSPGPLPDELGNLTNLEEMWLTNCQLVGPIPESFGGLIRLKNLDVANNLLTGAIPSQIIHMRSIVQMELYNNWFTGPLPVKWSNLTELRRLDASTNKLTGNIPDELCGLPLESLNLYENELVGIIPDSIARSPNLYELKVFNNWLSGSLPSELGKNSPLQILDMSYSNLSGNIPESLCRNGALEELILMNNNFSGTIPASIGKCQSLRRVRLTNNKFYGEIPGPFWGLPNIYFLELSNNDFSGNISNLIHGAKNLSTLQISKNRFSGSLPDEIGSLHTLVDFSANSNELSGEIPSTILNLKQLGKLDLSNNNLSGGIPTGIKSLKLLNELNLANNHLSGHIPDELGNLPVLNYLDLSNNNLTGRVPFTLQNLKLNKLNLSENLLSGYLPPLFSNRFYQDCFFGNPGLCIYDSGLCDTKTEKTGQVFSWVLRSIFILTGIIFLVGIIWFLMKYEKLINKTENGVTISKWTSFHKIGFSEYEITGGLKETNVIGQGSSGRVYKVILSNGEAVAVKKLHERYGYDENDPRGISADMVGEFEVEVDTLGKIRHKNIVKLLCCCEAGNCKLLVYEYMQNGSLGDLLHGNKSTLLDWQTRFKIALDAAEGLSYLHHDCVPPIVHRDVKSNNLLLDEYFGAKISDFGVAKVARTISNGVESMSVIAGTYGYIAPEYGYTLRVNEKSDIYSFGVVILELVTRKMPTDPEFGGQDIATWVSTTLDRTGIDQVIDPDLDSRFNEHISKVLDIGLLCTSTLPTNRPSMRRVVMMLRESSASMPNNSVLEKNDSFLPSLY</sequence>
<dbReference type="PROSITE" id="PS00107">
    <property type="entry name" value="PROTEIN_KINASE_ATP"/>
    <property type="match status" value="1"/>
</dbReference>
<comment type="catalytic activity">
    <reaction evidence="19">
        <text>L-seryl-[protein] + ATP = O-phospho-L-seryl-[protein] + ADP + H(+)</text>
        <dbReference type="Rhea" id="RHEA:17989"/>
        <dbReference type="Rhea" id="RHEA-COMP:9863"/>
        <dbReference type="Rhea" id="RHEA-COMP:11604"/>
        <dbReference type="ChEBI" id="CHEBI:15378"/>
        <dbReference type="ChEBI" id="CHEBI:29999"/>
        <dbReference type="ChEBI" id="CHEBI:30616"/>
        <dbReference type="ChEBI" id="CHEBI:83421"/>
        <dbReference type="ChEBI" id="CHEBI:456216"/>
        <dbReference type="EC" id="2.7.11.1"/>
    </reaction>
</comment>
<dbReference type="InterPro" id="IPR032675">
    <property type="entry name" value="LRR_dom_sf"/>
</dbReference>